<dbReference type="Gene3D" id="1.20.1480.40">
    <property type="entry name" value="Uncharacterised protein PF16133, DUF4844"/>
    <property type="match status" value="1"/>
</dbReference>
<dbReference type="InterPro" id="IPR038360">
    <property type="entry name" value="DUF4844_sf"/>
</dbReference>
<reference evidence="2" key="1">
    <citation type="journal article" date="2019" name="Int. J. Syst. Evol. Microbiol.">
        <title>The Global Catalogue of Microorganisms (GCM) 10K type strain sequencing project: providing services to taxonomists for standard genome sequencing and annotation.</title>
        <authorList>
            <consortium name="The Broad Institute Genomics Platform"/>
            <consortium name="The Broad Institute Genome Sequencing Center for Infectious Disease"/>
            <person name="Wu L."/>
            <person name="Ma J."/>
        </authorList>
    </citation>
    <scope>NUCLEOTIDE SEQUENCE [LARGE SCALE GENOMIC DNA]</scope>
    <source>
        <strain evidence="2">CCUG 38813</strain>
    </source>
</reference>
<evidence type="ECO:0000313" key="1">
    <source>
        <dbReference type="EMBL" id="MFC5509723.1"/>
    </source>
</evidence>
<comment type="caution">
    <text evidence="1">The sequence shown here is derived from an EMBL/GenBank/DDBJ whole genome shotgun (WGS) entry which is preliminary data.</text>
</comment>
<dbReference type="RefSeq" id="WP_379715887.1">
    <property type="nucleotide sequence ID" value="NZ_JBHSMS010000004.1"/>
</dbReference>
<sequence>MIVAGVVDAPLFVVPRVLDALRAYQASAPPGLPDALAATLLAGIEAHPTKFWVMTQFQKTLARIPAGDAATRDHVCKELETLMDLLGIRSSDGVLGPERR</sequence>
<organism evidence="1 2">
    <name type="scientific">Massilia jejuensis</name>
    <dbReference type="NCBI Taxonomy" id="648894"/>
    <lineage>
        <taxon>Bacteria</taxon>
        <taxon>Pseudomonadati</taxon>
        <taxon>Pseudomonadota</taxon>
        <taxon>Betaproteobacteria</taxon>
        <taxon>Burkholderiales</taxon>
        <taxon>Oxalobacteraceae</taxon>
        <taxon>Telluria group</taxon>
        <taxon>Massilia</taxon>
    </lineage>
</organism>
<keyword evidence="2" id="KW-1185">Reference proteome</keyword>
<dbReference type="InterPro" id="IPR032301">
    <property type="entry name" value="DUF4844"/>
</dbReference>
<protein>
    <submittedName>
        <fullName evidence="1">DUF4844 domain-containing protein</fullName>
    </submittedName>
</protein>
<accession>A0ABW0PCS9</accession>
<dbReference type="Pfam" id="PF16133">
    <property type="entry name" value="DUF4844"/>
    <property type="match status" value="1"/>
</dbReference>
<dbReference type="EMBL" id="JBHSMS010000004">
    <property type="protein sequence ID" value="MFC5509723.1"/>
    <property type="molecule type" value="Genomic_DNA"/>
</dbReference>
<evidence type="ECO:0000313" key="2">
    <source>
        <dbReference type="Proteomes" id="UP001596031"/>
    </source>
</evidence>
<gene>
    <name evidence="1" type="ORF">ACFPOU_01120</name>
</gene>
<proteinExistence type="predicted"/>
<name>A0ABW0PCS9_9BURK</name>
<dbReference type="Proteomes" id="UP001596031">
    <property type="component" value="Unassembled WGS sequence"/>
</dbReference>